<name>A0A1K2IXP0_9FLAO</name>
<dbReference type="GO" id="GO:0043565">
    <property type="term" value="F:sequence-specific DNA binding"/>
    <property type="evidence" value="ECO:0007669"/>
    <property type="project" value="InterPro"/>
</dbReference>
<evidence type="ECO:0000313" key="1">
    <source>
        <dbReference type="EMBL" id="SFZ97042.1"/>
    </source>
</evidence>
<dbReference type="EMBL" id="FPKW01000035">
    <property type="protein sequence ID" value="SFZ97042.1"/>
    <property type="molecule type" value="Genomic_DNA"/>
</dbReference>
<accession>A0A1K2IXP0</accession>
<dbReference type="STRING" id="1612149.SAMN05216324_13514"/>
<reference evidence="2" key="1">
    <citation type="submission" date="2016-10" db="EMBL/GenBank/DDBJ databases">
        <authorList>
            <person name="Varghese N."/>
            <person name="Submissions S."/>
        </authorList>
    </citation>
    <scope>NUCLEOTIDE SEQUENCE [LARGE SCALE GENOMIC DNA]</scope>
    <source>
        <strain evidence="2">SUR2</strain>
    </source>
</reference>
<dbReference type="RefSeq" id="WP_072412902.1">
    <property type="nucleotide sequence ID" value="NZ_FPKW01000035.1"/>
</dbReference>
<dbReference type="InterPro" id="IPR010921">
    <property type="entry name" value="Trp_repressor/repl_initiator"/>
</dbReference>
<dbReference type="AlphaFoldDB" id="A0A1K2IXP0"/>
<evidence type="ECO:0000313" key="2">
    <source>
        <dbReference type="Proteomes" id="UP000182034"/>
    </source>
</evidence>
<keyword evidence="2" id="KW-1185">Reference proteome</keyword>
<sequence>MLDLKNINIGQLIKIKWEEMEIPIERTCNFLSCTEKEIDLMFESENLSTEKLLRWSKLLQYDFFRLYSQHLILYAPQGKADRVDNPSLKKTVLPQFRKHIYTKEIIYFIIELINTGAKTKLEVIHDYKIPKTTLYKWLDKYSDLAKNNIKK</sequence>
<gene>
    <name evidence="1" type="ORF">SAMN05216324_13514</name>
</gene>
<dbReference type="Proteomes" id="UP000182034">
    <property type="component" value="Unassembled WGS sequence"/>
</dbReference>
<dbReference type="OrthoDB" id="799937at2"/>
<protein>
    <submittedName>
        <fullName evidence="1">Uncharacterized protein</fullName>
    </submittedName>
</protein>
<proteinExistence type="predicted"/>
<dbReference type="SUPFAM" id="SSF48295">
    <property type="entry name" value="TrpR-like"/>
    <property type="match status" value="1"/>
</dbReference>
<organism evidence="1 2">
    <name type="scientific">Chryseobacterium limigenitum</name>
    <dbReference type="NCBI Taxonomy" id="1612149"/>
    <lineage>
        <taxon>Bacteria</taxon>
        <taxon>Pseudomonadati</taxon>
        <taxon>Bacteroidota</taxon>
        <taxon>Flavobacteriia</taxon>
        <taxon>Flavobacteriales</taxon>
        <taxon>Weeksellaceae</taxon>
        <taxon>Chryseobacterium group</taxon>
        <taxon>Chryseobacterium</taxon>
    </lineage>
</organism>